<dbReference type="EMBL" id="FWFG01000015">
    <property type="protein sequence ID" value="SLM88444.1"/>
    <property type="molecule type" value="Genomic_DNA"/>
</dbReference>
<dbReference type="InterPro" id="IPR011055">
    <property type="entry name" value="Dup_hybrid_motif"/>
</dbReference>
<name>A0A1X6WTY7_9MICO</name>
<proteinExistence type="predicted"/>
<dbReference type="Proteomes" id="UP000195981">
    <property type="component" value="Unassembled WGS sequence"/>
</dbReference>
<dbReference type="PANTHER" id="PTHR21666:SF270">
    <property type="entry name" value="MUREIN HYDROLASE ACTIVATOR ENVC"/>
    <property type="match status" value="1"/>
</dbReference>
<evidence type="ECO:0000313" key="4">
    <source>
        <dbReference type="Proteomes" id="UP000195981"/>
    </source>
</evidence>
<dbReference type="GO" id="GO:0004222">
    <property type="term" value="F:metalloendopeptidase activity"/>
    <property type="evidence" value="ECO:0007669"/>
    <property type="project" value="TreeGrafter"/>
</dbReference>
<dbReference type="PANTHER" id="PTHR21666">
    <property type="entry name" value="PEPTIDASE-RELATED"/>
    <property type="match status" value="1"/>
</dbReference>
<sequence length="286" mass="28494">MANHRATGRAQMRPLAPSGRGTHRDAAVVTASVAKVGVLGALATATIAVPLASATSGQVGDLAALSMPVAPAQAAAPAEPEAAVSVPEVRSVAIPATAVDAAEAPGSGVSAPADLTVKAAPVVQDASATGSDAEGEEATAAEGSGQDASSEDAAPVASGGYIRPVNAPVTSNYGWRIHPTLHYRKLHDGMDFGAACGTPVKAAASGTVVKAEYAGSSGKRLEIDHGNGVVTGYFHLQSFDAKVGDTVSQGEVIGEVGSTGRSTGCHLHFAKMDESGGYSNPNSLFR</sequence>
<feature type="domain" description="M23ase beta-sheet core" evidence="2">
    <location>
        <begin position="186"/>
        <end position="272"/>
    </location>
</feature>
<dbReference type="InterPro" id="IPR016047">
    <property type="entry name" value="M23ase_b-sheet_dom"/>
</dbReference>
<evidence type="ECO:0000313" key="3">
    <source>
        <dbReference type="EMBL" id="SLM88444.1"/>
    </source>
</evidence>
<organism evidence="3 4">
    <name type="scientific">Brachybacterium nesterenkovii</name>
    <dbReference type="NCBI Taxonomy" id="47847"/>
    <lineage>
        <taxon>Bacteria</taxon>
        <taxon>Bacillati</taxon>
        <taxon>Actinomycetota</taxon>
        <taxon>Actinomycetes</taxon>
        <taxon>Micrococcales</taxon>
        <taxon>Dermabacteraceae</taxon>
        <taxon>Brachybacterium</taxon>
    </lineage>
</organism>
<evidence type="ECO:0000259" key="2">
    <source>
        <dbReference type="Pfam" id="PF01551"/>
    </source>
</evidence>
<dbReference type="Pfam" id="PF01551">
    <property type="entry name" value="Peptidase_M23"/>
    <property type="match status" value="1"/>
</dbReference>
<evidence type="ECO:0000256" key="1">
    <source>
        <dbReference type="SAM" id="MobiDB-lite"/>
    </source>
</evidence>
<dbReference type="SUPFAM" id="SSF51261">
    <property type="entry name" value="Duplicated hybrid motif"/>
    <property type="match status" value="1"/>
</dbReference>
<gene>
    <name evidence="3" type="ORF">FM110_01785</name>
</gene>
<feature type="region of interest" description="Disordered" evidence="1">
    <location>
        <begin position="1"/>
        <end position="23"/>
    </location>
</feature>
<dbReference type="InterPro" id="IPR050570">
    <property type="entry name" value="Cell_wall_metabolism_enzyme"/>
</dbReference>
<protein>
    <submittedName>
        <fullName evidence="3">Probable cell wall-binding protein</fullName>
    </submittedName>
</protein>
<reference evidence="3 4" key="1">
    <citation type="submission" date="2017-02" db="EMBL/GenBank/DDBJ databases">
        <authorList>
            <person name="Peterson S.W."/>
        </authorList>
    </citation>
    <scope>NUCLEOTIDE SEQUENCE [LARGE SCALE GENOMIC DNA]</scope>
    <source>
        <strain evidence="3 4">CIP104813</strain>
    </source>
</reference>
<dbReference type="CDD" id="cd12797">
    <property type="entry name" value="M23_peptidase"/>
    <property type="match status" value="1"/>
</dbReference>
<keyword evidence="4" id="KW-1185">Reference proteome</keyword>
<dbReference type="Gene3D" id="2.70.70.10">
    <property type="entry name" value="Glucose Permease (Domain IIA)"/>
    <property type="match status" value="1"/>
</dbReference>
<accession>A0A1X6WTY7</accession>
<dbReference type="AlphaFoldDB" id="A0A1X6WTY7"/>
<feature type="region of interest" description="Disordered" evidence="1">
    <location>
        <begin position="125"/>
        <end position="160"/>
    </location>
</feature>
<dbReference type="RefSeq" id="WP_234991838.1">
    <property type="nucleotide sequence ID" value="NZ_FWFG01000015.1"/>
</dbReference>